<organism evidence="13 14">
    <name type="scientific">Lepeophtheirus salmonis</name>
    <name type="common">Salmon louse</name>
    <name type="synonym">Caligus salmonis</name>
    <dbReference type="NCBI Taxonomy" id="72036"/>
    <lineage>
        <taxon>Eukaryota</taxon>
        <taxon>Metazoa</taxon>
        <taxon>Ecdysozoa</taxon>
        <taxon>Arthropoda</taxon>
        <taxon>Crustacea</taxon>
        <taxon>Multicrustacea</taxon>
        <taxon>Hexanauplia</taxon>
        <taxon>Copepoda</taxon>
        <taxon>Siphonostomatoida</taxon>
        <taxon>Caligidae</taxon>
        <taxon>Lepeophtheirus</taxon>
    </lineage>
</organism>
<dbReference type="PANTHER" id="PTHR42919">
    <property type="entry name" value="N-ALPHA-ACETYLTRANSFERASE"/>
    <property type="match status" value="1"/>
</dbReference>
<evidence type="ECO:0000313" key="13">
    <source>
        <dbReference type="EMBL" id="CAF2934243.1"/>
    </source>
</evidence>
<evidence type="ECO:0000256" key="1">
    <source>
        <dbReference type="ARBA" id="ARBA00022679"/>
    </source>
</evidence>
<evidence type="ECO:0000256" key="3">
    <source>
        <dbReference type="ARBA" id="ARBA00039121"/>
    </source>
</evidence>
<dbReference type="PANTHER" id="PTHR42919:SF8">
    <property type="entry name" value="N-ALPHA-ACETYLTRANSFERASE 50"/>
    <property type="match status" value="1"/>
</dbReference>
<evidence type="ECO:0000256" key="4">
    <source>
        <dbReference type="ARBA" id="ARBA00048251"/>
    </source>
</evidence>
<evidence type="ECO:0000256" key="9">
    <source>
        <dbReference type="ARBA" id="ARBA00049002"/>
    </source>
</evidence>
<dbReference type="Gene3D" id="3.40.630.30">
    <property type="match status" value="1"/>
</dbReference>
<dbReference type="GO" id="GO:0007064">
    <property type="term" value="P:mitotic sister chromatid cohesion"/>
    <property type="evidence" value="ECO:0007669"/>
    <property type="project" value="TreeGrafter"/>
</dbReference>
<dbReference type="GO" id="GO:0120518">
    <property type="term" value="F:protein N-terminal-methionine acetyltransferase activity"/>
    <property type="evidence" value="ECO:0007669"/>
    <property type="project" value="UniProtKB-EC"/>
</dbReference>
<keyword evidence="1 13" id="KW-0808">Transferase</keyword>
<evidence type="ECO:0000256" key="8">
    <source>
        <dbReference type="ARBA" id="ARBA00048799"/>
    </source>
</evidence>
<comment type="catalytic activity">
    <reaction evidence="4">
        <text>N-terminal L-methionyl-L-seryl-[protein] + acetyl-CoA = N-terminal N(alpha)-acetyl-L-methionyl-L-seryl-[protein] + CoA + H(+)</text>
        <dbReference type="Rhea" id="RHEA:50568"/>
        <dbReference type="Rhea" id="RHEA-COMP:12728"/>
        <dbReference type="Rhea" id="RHEA-COMP:12729"/>
        <dbReference type="ChEBI" id="CHEBI:15378"/>
        <dbReference type="ChEBI" id="CHEBI:57287"/>
        <dbReference type="ChEBI" id="CHEBI:57288"/>
        <dbReference type="ChEBI" id="CHEBI:133400"/>
        <dbReference type="ChEBI" id="CHEBI:133401"/>
        <dbReference type="EC" id="2.3.1.258"/>
    </reaction>
</comment>
<proteinExistence type="predicted"/>
<comment type="catalytic activity">
    <reaction evidence="5">
        <text>N-terminal L-methionyl-L-tyrosyl-[protein] + acetyl-CoA = N-terminal N(alpha)-acetyl-L-methionyl-L-tyrosyl-[protein] + CoA + H(+)</text>
        <dbReference type="Rhea" id="RHEA:50532"/>
        <dbReference type="Rhea" id="RHEA-COMP:12717"/>
        <dbReference type="Rhea" id="RHEA-COMP:12718"/>
        <dbReference type="ChEBI" id="CHEBI:15378"/>
        <dbReference type="ChEBI" id="CHEBI:57287"/>
        <dbReference type="ChEBI" id="CHEBI:57288"/>
        <dbReference type="ChEBI" id="CHEBI:133384"/>
        <dbReference type="ChEBI" id="CHEBI:133385"/>
        <dbReference type="EC" id="2.3.1.258"/>
    </reaction>
</comment>
<dbReference type="SUPFAM" id="SSF55729">
    <property type="entry name" value="Acyl-CoA N-acyltransferases (Nat)"/>
    <property type="match status" value="1"/>
</dbReference>
<sequence length="120" mass="13965">MRKDGILQDVSGEMISGDKCGCTLAYVENKPIGLISWSQSQNRVHLLNLGILVHYRRKGIGSELLNLIPKKKVMSLYVQSSNQDAIEFYSKKGFKKVRLEKMYYKRLECPDAYFFEKYFE</sequence>
<dbReference type="Proteomes" id="UP000675881">
    <property type="component" value="Chromosome 5"/>
</dbReference>
<dbReference type="InterPro" id="IPR016181">
    <property type="entry name" value="Acyl_CoA_acyltransferase"/>
</dbReference>
<keyword evidence="14" id="KW-1185">Reference proteome</keyword>
<dbReference type="Pfam" id="PF13508">
    <property type="entry name" value="Acetyltransf_7"/>
    <property type="match status" value="1"/>
</dbReference>
<name>A0A7R8H892_LEPSM</name>
<dbReference type="GO" id="GO:0031415">
    <property type="term" value="C:NatA complex"/>
    <property type="evidence" value="ECO:0007669"/>
    <property type="project" value="TreeGrafter"/>
</dbReference>
<reference evidence="13" key="1">
    <citation type="submission" date="2021-02" db="EMBL/GenBank/DDBJ databases">
        <authorList>
            <person name="Bekaert M."/>
        </authorList>
    </citation>
    <scope>NUCLEOTIDE SEQUENCE</scope>
    <source>
        <strain evidence="13">IoA-00</strain>
    </source>
</reference>
<evidence type="ECO:0000256" key="6">
    <source>
        <dbReference type="ARBA" id="ARBA00048490"/>
    </source>
</evidence>
<gene>
    <name evidence="13" type="ORF">LSAA_9926</name>
</gene>
<protein>
    <recommendedName>
        <fullName evidence="3">N-terminal methionine N(alpha)-acetyltransferase NatE</fullName>
        <ecNumber evidence="3">2.3.1.258</ecNumber>
    </recommendedName>
</protein>
<evidence type="ECO:0000256" key="2">
    <source>
        <dbReference type="ARBA" id="ARBA00023315"/>
    </source>
</evidence>
<dbReference type="EC" id="2.3.1.258" evidence="3"/>
<evidence type="ECO:0000256" key="5">
    <source>
        <dbReference type="ARBA" id="ARBA00048335"/>
    </source>
</evidence>
<evidence type="ECO:0000313" key="14">
    <source>
        <dbReference type="Proteomes" id="UP000675881"/>
    </source>
</evidence>
<feature type="domain" description="N-acetyltransferase" evidence="12">
    <location>
        <begin position="1"/>
        <end position="120"/>
    </location>
</feature>
<keyword evidence="2 13" id="KW-0012">Acyltransferase</keyword>
<dbReference type="CDD" id="cd04301">
    <property type="entry name" value="NAT_SF"/>
    <property type="match status" value="1"/>
</dbReference>
<dbReference type="EMBL" id="HG994584">
    <property type="protein sequence ID" value="CAF2934243.1"/>
    <property type="molecule type" value="Genomic_DNA"/>
</dbReference>
<evidence type="ECO:0000256" key="10">
    <source>
        <dbReference type="ARBA" id="ARBA00049103"/>
    </source>
</evidence>
<comment type="catalytic activity">
    <reaction evidence="11">
        <text>N-terminal L-methionyl-L-threonyl-[protein] + acetyl-CoA = N-terminal N(alpha)-acetyl-L-methionyl-L-threonyl-[protein] + CoA + H(+)</text>
        <dbReference type="Rhea" id="RHEA:50576"/>
        <dbReference type="Rhea" id="RHEA-COMP:12732"/>
        <dbReference type="Rhea" id="RHEA-COMP:12733"/>
        <dbReference type="ChEBI" id="CHEBI:15378"/>
        <dbReference type="ChEBI" id="CHEBI:57287"/>
        <dbReference type="ChEBI" id="CHEBI:57288"/>
        <dbReference type="ChEBI" id="CHEBI:133404"/>
        <dbReference type="ChEBI" id="CHEBI:133405"/>
        <dbReference type="EC" id="2.3.1.258"/>
    </reaction>
</comment>
<dbReference type="AlphaFoldDB" id="A0A7R8H892"/>
<dbReference type="InterPro" id="IPR000182">
    <property type="entry name" value="GNAT_dom"/>
</dbReference>
<accession>A0A7R8H892</accession>
<evidence type="ECO:0000256" key="11">
    <source>
        <dbReference type="ARBA" id="ARBA00049454"/>
    </source>
</evidence>
<dbReference type="InterPro" id="IPR051556">
    <property type="entry name" value="N-term/lysine_N-AcTrnsfr"/>
</dbReference>
<dbReference type="PROSITE" id="PS51186">
    <property type="entry name" value="GNAT"/>
    <property type="match status" value="1"/>
</dbReference>
<comment type="catalytic activity">
    <reaction evidence="10">
        <text>N-terminal L-methionyl-L-leucyl-[protein] + acetyl-CoA = N-terminal N(alpha)-acetyl-L-methionyl-L-leucyl-[protein] + CoA + H(+)</text>
        <dbReference type="Rhea" id="RHEA:50520"/>
        <dbReference type="Rhea" id="RHEA-COMP:12711"/>
        <dbReference type="Rhea" id="RHEA-COMP:12712"/>
        <dbReference type="ChEBI" id="CHEBI:15378"/>
        <dbReference type="ChEBI" id="CHEBI:57287"/>
        <dbReference type="ChEBI" id="CHEBI:57288"/>
        <dbReference type="ChEBI" id="CHEBI:133377"/>
        <dbReference type="ChEBI" id="CHEBI:133378"/>
        <dbReference type="EC" id="2.3.1.258"/>
    </reaction>
</comment>
<comment type="catalytic activity">
    <reaction evidence="6">
        <text>N-terminal L-methionyl-L-phenylalanyl-[protein] + acetyl-CoA = N-terminal N(alpha)-acetyl-L-methionyl-L-phenylalanyl-[protein] + CoA + H(+)</text>
        <dbReference type="Rhea" id="RHEA:50528"/>
        <dbReference type="Rhea" id="RHEA-COMP:12715"/>
        <dbReference type="Rhea" id="RHEA-COMP:12716"/>
        <dbReference type="ChEBI" id="CHEBI:15378"/>
        <dbReference type="ChEBI" id="CHEBI:57287"/>
        <dbReference type="ChEBI" id="CHEBI:57288"/>
        <dbReference type="ChEBI" id="CHEBI:133382"/>
        <dbReference type="ChEBI" id="CHEBI:133383"/>
        <dbReference type="EC" id="2.3.1.258"/>
    </reaction>
</comment>
<dbReference type="OrthoDB" id="47374at2759"/>
<comment type="catalytic activity">
    <reaction evidence="8">
        <text>N-terminal L-methionyl-L-valyl-[protein] + acetyl-CoA = N-terminal N(alpha)-acetyl-L-methionyl-L-valyl-[protein] + CoA + H(+)</text>
        <dbReference type="Rhea" id="RHEA:50572"/>
        <dbReference type="Rhea" id="RHEA-COMP:12730"/>
        <dbReference type="Rhea" id="RHEA-COMP:12731"/>
        <dbReference type="ChEBI" id="CHEBI:15378"/>
        <dbReference type="ChEBI" id="CHEBI:57287"/>
        <dbReference type="ChEBI" id="CHEBI:57288"/>
        <dbReference type="ChEBI" id="CHEBI:133402"/>
        <dbReference type="ChEBI" id="CHEBI:133403"/>
        <dbReference type="EC" id="2.3.1.258"/>
    </reaction>
</comment>
<evidence type="ECO:0000259" key="12">
    <source>
        <dbReference type="PROSITE" id="PS51186"/>
    </source>
</evidence>
<comment type="catalytic activity">
    <reaction evidence="9">
        <text>N-terminal L-methionyl-L-alanyl-[protein] + acetyl-CoA = N-terminal N(alpha)-acetyl-L-methionyl-L-alanyl-[protein] + CoA + H(+)</text>
        <dbReference type="Rhea" id="RHEA:50564"/>
        <dbReference type="Rhea" id="RHEA-COMP:12726"/>
        <dbReference type="Rhea" id="RHEA-COMP:12727"/>
        <dbReference type="ChEBI" id="CHEBI:15378"/>
        <dbReference type="ChEBI" id="CHEBI:57287"/>
        <dbReference type="ChEBI" id="CHEBI:57288"/>
        <dbReference type="ChEBI" id="CHEBI:133398"/>
        <dbReference type="ChEBI" id="CHEBI:133399"/>
        <dbReference type="EC" id="2.3.1.258"/>
    </reaction>
</comment>
<evidence type="ECO:0000256" key="7">
    <source>
        <dbReference type="ARBA" id="ARBA00048618"/>
    </source>
</evidence>
<comment type="catalytic activity">
    <reaction evidence="7">
        <text>N-terminal L-methionyl-L-lysyl-[protein] + acetyl-CoA = N-terminal N(alpha)-acetyl-L-methionyl-L-lysyl-[protein] + CoA + H(+)</text>
        <dbReference type="Rhea" id="RHEA:50580"/>
        <dbReference type="Rhea" id="RHEA-COMP:12734"/>
        <dbReference type="Rhea" id="RHEA-COMP:12735"/>
        <dbReference type="ChEBI" id="CHEBI:15378"/>
        <dbReference type="ChEBI" id="CHEBI:57287"/>
        <dbReference type="ChEBI" id="CHEBI:57288"/>
        <dbReference type="ChEBI" id="CHEBI:133406"/>
        <dbReference type="ChEBI" id="CHEBI:133407"/>
        <dbReference type="EC" id="2.3.1.258"/>
    </reaction>
</comment>